<evidence type="ECO:0000259" key="8">
    <source>
        <dbReference type="PROSITE" id="PS50109"/>
    </source>
</evidence>
<dbReference type="SUPFAM" id="SSF55874">
    <property type="entry name" value="ATPase domain of HSP90 chaperone/DNA topoisomerase II/histidine kinase"/>
    <property type="match status" value="1"/>
</dbReference>
<sequence>MRQFAAWGTAWQEKYASDLFFRTTVHIVALQALLVIILIGVFWSSLRYSNHEVAQAVVSHLVSILENNSSVSPETFTATIENLQADVTLLMFLGIVVLAIAFGFIISSVTLRPARETLRYQKLFISNVAHELRTPLSTIKTSTEVALLDDKLPLTQRKTLLSNISELDRVSEIINNLLSLNTFTRPERMQLQDLDLGSIVEEVVKRHTALANERDVKVLIKMDAHRMVWGNPSGLEQVVTNLLKNAISYTPKNIDGVVTISVQPDYHGMVILSVEDNGIGIAQEDLFHIFEPFYRVDTSRARQIRRAGSGLGLTIVNEIVRVHHGRIRIQSTLRKGTAVSVYLHAGSVPEAPERQPSMPGGRSEVSMDFSKGFSSSHHE</sequence>
<dbReference type="EMBL" id="MEWW01000008">
    <property type="protein sequence ID" value="OGC84887.1"/>
    <property type="molecule type" value="Genomic_DNA"/>
</dbReference>
<organism evidence="9 10">
    <name type="scientific">Candidatus Adlerbacteria bacterium RIFCSPHIGHO2_12_FULL_53_18</name>
    <dbReference type="NCBI Taxonomy" id="1797242"/>
    <lineage>
        <taxon>Bacteria</taxon>
        <taxon>Candidatus Adleribacteriota</taxon>
    </lineage>
</organism>
<evidence type="ECO:0000256" key="2">
    <source>
        <dbReference type="ARBA" id="ARBA00012438"/>
    </source>
</evidence>
<dbReference type="Pfam" id="PF02518">
    <property type="entry name" value="HATPase_c"/>
    <property type="match status" value="1"/>
</dbReference>
<keyword evidence="5" id="KW-0418">Kinase</keyword>
<dbReference type="PANTHER" id="PTHR43547:SF2">
    <property type="entry name" value="HYBRID SIGNAL TRANSDUCTION HISTIDINE KINASE C"/>
    <property type="match status" value="1"/>
</dbReference>
<feature type="region of interest" description="Disordered" evidence="6">
    <location>
        <begin position="348"/>
        <end position="379"/>
    </location>
</feature>
<comment type="catalytic activity">
    <reaction evidence="1">
        <text>ATP + protein L-histidine = ADP + protein N-phospho-L-histidine.</text>
        <dbReference type="EC" id="2.7.13.3"/>
    </reaction>
</comment>
<dbReference type="CDD" id="cd00082">
    <property type="entry name" value="HisKA"/>
    <property type="match status" value="1"/>
</dbReference>
<evidence type="ECO:0000256" key="7">
    <source>
        <dbReference type="SAM" id="Phobius"/>
    </source>
</evidence>
<comment type="caution">
    <text evidence="9">The sequence shown here is derived from an EMBL/GenBank/DDBJ whole genome shotgun (WGS) entry which is preliminary data.</text>
</comment>
<dbReference type="InterPro" id="IPR036097">
    <property type="entry name" value="HisK_dim/P_sf"/>
</dbReference>
<dbReference type="Pfam" id="PF00512">
    <property type="entry name" value="HisKA"/>
    <property type="match status" value="1"/>
</dbReference>
<dbReference type="PANTHER" id="PTHR43547">
    <property type="entry name" value="TWO-COMPONENT HISTIDINE KINASE"/>
    <property type="match status" value="1"/>
</dbReference>
<evidence type="ECO:0000256" key="6">
    <source>
        <dbReference type="SAM" id="MobiDB-lite"/>
    </source>
</evidence>
<dbReference type="CDD" id="cd00075">
    <property type="entry name" value="HATPase"/>
    <property type="match status" value="1"/>
</dbReference>
<evidence type="ECO:0000256" key="1">
    <source>
        <dbReference type="ARBA" id="ARBA00000085"/>
    </source>
</evidence>
<evidence type="ECO:0000313" key="10">
    <source>
        <dbReference type="Proteomes" id="UP000178091"/>
    </source>
</evidence>
<keyword evidence="7" id="KW-1133">Transmembrane helix</keyword>
<proteinExistence type="predicted"/>
<feature type="transmembrane region" description="Helical" evidence="7">
    <location>
        <begin position="89"/>
        <end position="111"/>
    </location>
</feature>
<dbReference type="Gene3D" id="1.10.287.130">
    <property type="match status" value="1"/>
</dbReference>
<dbReference type="GO" id="GO:0000155">
    <property type="term" value="F:phosphorelay sensor kinase activity"/>
    <property type="evidence" value="ECO:0007669"/>
    <property type="project" value="InterPro"/>
</dbReference>
<protein>
    <recommendedName>
        <fullName evidence="2">histidine kinase</fullName>
        <ecNumber evidence="2">2.7.13.3</ecNumber>
    </recommendedName>
</protein>
<dbReference type="InterPro" id="IPR003594">
    <property type="entry name" value="HATPase_dom"/>
</dbReference>
<evidence type="ECO:0000256" key="4">
    <source>
        <dbReference type="ARBA" id="ARBA00022679"/>
    </source>
</evidence>
<keyword evidence="7" id="KW-0472">Membrane</keyword>
<keyword evidence="3" id="KW-0597">Phosphoprotein</keyword>
<feature type="transmembrane region" description="Helical" evidence="7">
    <location>
        <begin position="20"/>
        <end position="43"/>
    </location>
</feature>
<dbReference type="Proteomes" id="UP000178091">
    <property type="component" value="Unassembled WGS sequence"/>
</dbReference>
<dbReference type="Gene3D" id="3.30.565.10">
    <property type="entry name" value="Histidine kinase-like ATPase, C-terminal domain"/>
    <property type="match status" value="1"/>
</dbReference>
<gene>
    <name evidence="9" type="ORF">A3F55_00185</name>
</gene>
<dbReference type="EC" id="2.7.13.3" evidence="2"/>
<evidence type="ECO:0000256" key="3">
    <source>
        <dbReference type="ARBA" id="ARBA00022553"/>
    </source>
</evidence>
<dbReference type="PROSITE" id="PS50109">
    <property type="entry name" value="HIS_KIN"/>
    <property type="match status" value="1"/>
</dbReference>
<feature type="domain" description="Histidine kinase" evidence="8">
    <location>
        <begin position="127"/>
        <end position="347"/>
    </location>
</feature>
<dbReference type="FunFam" id="3.30.565.10:FF:000006">
    <property type="entry name" value="Sensor histidine kinase WalK"/>
    <property type="match status" value="1"/>
</dbReference>
<accession>A0A1F4XT51</accession>
<dbReference type="AlphaFoldDB" id="A0A1F4XT51"/>
<evidence type="ECO:0000313" key="9">
    <source>
        <dbReference type="EMBL" id="OGC84887.1"/>
    </source>
</evidence>
<dbReference type="SMART" id="SM00387">
    <property type="entry name" value="HATPase_c"/>
    <property type="match status" value="1"/>
</dbReference>
<dbReference type="InterPro" id="IPR005467">
    <property type="entry name" value="His_kinase_dom"/>
</dbReference>
<dbReference type="InterPro" id="IPR036890">
    <property type="entry name" value="HATPase_C_sf"/>
</dbReference>
<dbReference type="SMART" id="SM00388">
    <property type="entry name" value="HisKA"/>
    <property type="match status" value="1"/>
</dbReference>
<evidence type="ECO:0000256" key="5">
    <source>
        <dbReference type="ARBA" id="ARBA00022777"/>
    </source>
</evidence>
<dbReference type="SUPFAM" id="SSF47384">
    <property type="entry name" value="Homodimeric domain of signal transducing histidine kinase"/>
    <property type="match status" value="1"/>
</dbReference>
<keyword evidence="4" id="KW-0808">Transferase</keyword>
<dbReference type="InterPro" id="IPR004358">
    <property type="entry name" value="Sig_transdc_His_kin-like_C"/>
</dbReference>
<dbReference type="InterPro" id="IPR003661">
    <property type="entry name" value="HisK_dim/P_dom"/>
</dbReference>
<reference evidence="9 10" key="1">
    <citation type="journal article" date="2016" name="Nat. Commun.">
        <title>Thousands of microbial genomes shed light on interconnected biogeochemical processes in an aquifer system.</title>
        <authorList>
            <person name="Anantharaman K."/>
            <person name="Brown C.T."/>
            <person name="Hug L.A."/>
            <person name="Sharon I."/>
            <person name="Castelle C.J."/>
            <person name="Probst A.J."/>
            <person name="Thomas B.C."/>
            <person name="Singh A."/>
            <person name="Wilkins M.J."/>
            <person name="Karaoz U."/>
            <person name="Brodie E.L."/>
            <person name="Williams K.H."/>
            <person name="Hubbard S.S."/>
            <person name="Banfield J.F."/>
        </authorList>
    </citation>
    <scope>NUCLEOTIDE SEQUENCE [LARGE SCALE GENOMIC DNA]</scope>
</reference>
<keyword evidence="7" id="KW-0812">Transmembrane</keyword>
<dbReference type="PRINTS" id="PR00344">
    <property type="entry name" value="BCTRLSENSOR"/>
</dbReference>
<name>A0A1F4XT51_9BACT</name>